<feature type="repeat" description="PPR" evidence="3">
    <location>
        <begin position="228"/>
        <end position="262"/>
    </location>
</feature>
<dbReference type="PANTHER" id="PTHR46128:SF356">
    <property type="entry name" value="PENTACOTRIPEPTIDE-REPEAT REGION OF PRORP DOMAIN-CONTAINING PROTEIN"/>
    <property type="match status" value="1"/>
</dbReference>
<evidence type="ECO:0000256" key="3">
    <source>
        <dbReference type="PROSITE-ProRule" id="PRU00708"/>
    </source>
</evidence>
<keyword evidence="2" id="KW-0677">Repeat</keyword>
<comment type="similarity">
    <text evidence="1">Belongs to the PPR family. P subfamily.</text>
</comment>
<protein>
    <recommendedName>
        <fullName evidence="6">Pentatricopeptide repeat-containing protein</fullName>
    </recommendedName>
</protein>
<dbReference type="OrthoDB" id="185373at2759"/>
<evidence type="ECO:0000256" key="2">
    <source>
        <dbReference type="ARBA" id="ARBA00022737"/>
    </source>
</evidence>
<accession>A0A8S0QV55</accession>
<dbReference type="InterPro" id="IPR050872">
    <property type="entry name" value="PPR_P_subfamily"/>
</dbReference>
<feature type="repeat" description="PPR" evidence="3">
    <location>
        <begin position="126"/>
        <end position="160"/>
    </location>
</feature>
<evidence type="ECO:0000256" key="1">
    <source>
        <dbReference type="ARBA" id="ARBA00007626"/>
    </source>
</evidence>
<dbReference type="InterPro" id="IPR002885">
    <property type="entry name" value="PPR_rpt"/>
</dbReference>
<dbReference type="AlphaFoldDB" id="A0A8S0QV55"/>
<gene>
    <name evidence="4" type="ORF">OLEA9_A068485</name>
</gene>
<keyword evidence="5" id="KW-1185">Reference proteome</keyword>
<dbReference type="Gene3D" id="1.25.40.10">
    <property type="entry name" value="Tetratricopeptide repeat domain"/>
    <property type="match status" value="2"/>
</dbReference>
<dbReference type="FunFam" id="1.25.40.10:FF:002041">
    <property type="entry name" value="Pentatricopeptide repeat-containing protein At1g09900"/>
    <property type="match status" value="1"/>
</dbReference>
<name>A0A8S0QV55_OLEEU</name>
<evidence type="ECO:0000313" key="5">
    <source>
        <dbReference type="Proteomes" id="UP000594638"/>
    </source>
</evidence>
<organism evidence="4 5">
    <name type="scientific">Olea europaea subsp. europaea</name>
    <dbReference type="NCBI Taxonomy" id="158383"/>
    <lineage>
        <taxon>Eukaryota</taxon>
        <taxon>Viridiplantae</taxon>
        <taxon>Streptophyta</taxon>
        <taxon>Embryophyta</taxon>
        <taxon>Tracheophyta</taxon>
        <taxon>Spermatophyta</taxon>
        <taxon>Magnoliopsida</taxon>
        <taxon>eudicotyledons</taxon>
        <taxon>Gunneridae</taxon>
        <taxon>Pentapetalae</taxon>
        <taxon>asterids</taxon>
        <taxon>lamiids</taxon>
        <taxon>Lamiales</taxon>
        <taxon>Oleaceae</taxon>
        <taxon>Oleeae</taxon>
        <taxon>Olea</taxon>
    </lineage>
</organism>
<dbReference type="PANTHER" id="PTHR46128">
    <property type="entry name" value="MITOCHONDRIAL GROUP I INTRON SPLICING FACTOR CCM1"/>
    <property type="match status" value="1"/>
</dbReference>
<dbReference type="Pfam" id="PF12854">
    <property type="entry name" value="PPR_1"/>
    <property type="match status" value="1"/>
</dbReference>
<dbReference type="Pfam" id="PF13041">
    <property type="entry name" value="PPR_2"/>
    <property type="match status" value="1"/>
</dbReference>
<dbReference type="InterPro" id="IPR011990">
    <property type="entry name" value="TPR-like_helical_dom_sf"/>
</dbReference>
<proteinExistence type="inferred from homology"/>
<reference evidence="4 5" key="1">
    <citation type="submission" date="2019-12" db="EMBL/GenBank/DDBJ databases">
        <authorList>
            <person name="Alioto T."/>
            <person name="Alioto T."/>
            <person name="Gomez Garrido J."/>
        </authorList>
    </citation>
    <scope>NUCLEOTIDE SEQUENCE [LARGE SCALE GENOMIC DNA]</scope>
</reference>
<evidence type="ECO:0008006" key="6">
    <source>
        <dbReference type="Google" id="ProtNLM"/>
    </source>
</evidence>
<sequence>MELMISARQSNESFCSFHHPIREQSSIKHRIKICWTNFVSEKTKIDRFRKRRRNRVLAVSKTETFGTNGRLRLSNMEKNPQGQKNSNHNFEEFESNNFLRRLVKNGELEEGFRHLENMVYRGDIPDIIPCTSLIRGFCRIGKTKKATRIMEILEESGAVPDVITYNVLISGYCKSGEIDSALKVLDRMSVAPDVVTYNTILRTLCDSGKLKQAMKVLDRQLQKDCIPDVITYTILIEATCKESGVGQAMKLLDEMRIKGFTFPLNSSRLCICCAIKTGSNGSVVRSGQDSLSFASYMLRKLVVCPSFHGGEVMASRRRKILIFKVRIRVEMVIRGRFGRPDFGGHRASCWHFEDYSSFWKI</sequence>
<comment type="caution">
    <text evidence="4">The sequence shown here is derived from an EMBL/GenBank/DDBJ whole genome shotgun (WGS) entry which is preliminary data.</text>
</comment>
<dbReference type="NCBIfam" id="TIGR00756">
    <property type="entry name" value="PPR"/>
    <property type="match status" value="4"/>
</dbReference>
<dbReference type="Gramene" id="OE9A068485T2">
    <property type="protein sequence ID" value="OE9A068485C2"/>
    <property type="gene ID" value="OE9A068485"/>
</dbReference>
<feature type="repeat" description="PPR" evidence="3">
    <location>
        <begin position="161"/>
        <end position="191"/>
    </location>
</feature>
<evidence type="ECO:0000313" key="4">
    <source>
        <dbReference type="EMBL" id="CAA2970194.1"/>
    </source>
</evidence>
<dbReference type="EMBL" id="CACTIH010001964">
    <property type="protein sequence ID" value="CAA2970194.1"/>
    <property type="molecule type" value="Genomic_DNA"/>
</dbReference>
<dbReference type="Proteomes" id="UP000594638">
    <property type="component" value="Unassembled WGS sequence"/>
</dbReference>
<dbReference type="PROSITE" id="PS51375">
    <property type="entry name" value="PPR"/>
    <property type="match status" value="4"/>
</dbReference>
<feature type="repeat" description="PPR" evidence="3">
    <location>
        <begin position="193"/>
        <end position="227"/>
    </location>
</feature>